<comment type="caution">
    <text evidence="3">The sequence shown here is derived from an EMBL/GenBank/DDBJ whole genome shotgun (WGS) entry which is preliminary data.</text>
</comment>
<evidence type="ECO:0000313" key="4">
    <source>
        <dbReference type="Proteomes" id="UP000238823"/>
    </source>
</evidence>
<evidence type="ECO:0000256" key="1">
    <source>
        <dbReference type="SAM" id="MobiDB-lite"/>
    </source>
</evidence>
<dbReference type="Pfam" id="PF08291">
    <property type="entry name" value="Peptidase_M15_3"/>
    <property type="match status" value="1"/>
</dbReference>
<feature type="compositionally biased region" description="Acidic residues" evidence="1">
    <location>
        <begin position="87"/>
        <end position="131"/>
    </location>
</feature>
<accession>A0A2S9YNW7</accession>
<organism evidence="3 4">
    <name type="scientific">Enhygromyxa salina</name>
    <dbReference type="NCBI Taxonomy" id="215803"/>
    <lineage>
        <taxon>Bacteria</taxon>
        <taxon>Pseudomonadati</taxon>
        <taxon>Myxococcota</taxon>
        <taxon>Polyangia</taxon>
        <taxon>Nannocystales</taxon>
        <taxon>Nannocystaceae</taxon>
        <taxon>Enhygromyxa</taxon>
    </lineage>
</organism>
<dbReference type="Proteomes" id="UP000238823">
    <property type="component" value="Unassembled WGS sequence"/>
</dbReference>
<evidence type="ECO:0000313" key="3">
    <source>
        <dbReference type="EMBL" id="PRQ06772.1"/>
    </source>
</evidence>
<feature type="region of interest" description="Disordered" evidence="1">
    <location>
        <begin position="78"/>
        <end position="137"/>
    </location>
</feature>
<dbReference type="SUPFAM" id="SSF55166">
    <property type="entry name" value="Hedgehog/DD-peptidase"/>
    <property type="match status" value="1"/>
</dbReference>
<reference evidence="3 4" key="1">
    <citation type="submission" date="2018-03" db="EMBL/GenBank/DDBJ databases">
        <title>Draft Genome Sequences of the Obligatory Marine Myxobacteria Enhygromyxa salina SWB007.</title>
        <authorList>
            <person name="Poehlein A."/>
            <person name="Moghaddam J.A."/>
            <person name="Harms H."/>
            <person name="Alanjari M."/>
            <person name="Koenig G.M."/>
            <person name="Daniel R."/>
            <person name="Schaeberle T.F."/>
        </authorList>
    </citation>
    <scope>NUCLEOTIDE SEQUENCE [LARGE SCALE GENOMIC DNA]</scope>
    <source>
        <strain evidence="3 4">SWB007</strain>
    </source>
</reference>
<dbReference type="RefSeq" id="WP_106090615.1">
    <property type="nucleotide sequence ID" value="NZ_PVNL01000069.1"/>
</dbReference>
<name>A0A2S9YNW7_9BACT</name>
<dbReference type="AlphaFoldDB" id="A0A2S9YNW7"/>
<sequence length="388" mass="40801">MPARIDRALLCLLLAAPAGLYLGCSEGTGAEDVGIVCDPGEGQMCTCASGLSSVAWCRVDGAGFLPCECEAGDEGFGGETASSGDGDAGDGDGDGDGDSGDGDDDSGDGDGDTGDGDPETGDGDGDGDGDPNLDQACYPGPNDDYSVCFPIVVPAPLPDGYDYPAPYQGNPNYRAPVRYLDLDAIDQSAQIAPNFTLDEFAQTWKGRYAVLQPHAVAYAQDLRDVVGAIAVNSGYRPPAYNLMIGGANSSRHIYGDGFDLDPIDVPLATLETACSNNAGFLVEYESHVHCDWRNVDVHVGFFGLPSGEAPNDELPVLAASLERDQQTGHWRAPASGFDEGEPMRRWTAYGADDEVLVHARGRSFEAPLGTEYVEVLVGARVRLISERE</sequence>
<dbReference type="Gene3D" id="3.30.1380.10">
    <property type="match status" value="1"/>
</dbReference>
<dbReference type="InterPro" id="IPR009045">
    <property type="entry name" value="Zn_M74/Hedgehog-like"/>
</dbReference>
<dbReference type="EMBL" id="PVNL01000069">
    <property type="protein sequence ID" value="PRQ06772.1"/>
    <property type="molecule type" value="Genomic_DNA"/>
</dbReference>
<protein>
    <submittedName>
        <fullName evidence="3">Peptidase M15</fullName>
    </submittedName>
</protein>
<feature type="domain" description="Peptidase M15A C-terminal" evidence="2">
    <location>
        <begin position="194"/>
        <end position="291"/>
    </location>
</feature>
<dbReference type="InterPro" id="IPR013230">
    <property type="entry name" value="Peptidase_M15A_C"/>
</dbReference>
<gene>
    <name evidence="3" type="ORF">ENSA7_36480</name>
</gene>
<evidence type="ECO:0000259" key="2">
    <source>
        <dbReference type="Pfam" id="PF08291"/>
    </source>
</evidence>
<dbReference type="OrthoDB" id="5242612at2"/>
<proteinExistence type="predicted"/>